<feature type="transmembrane region" description="Helical" evidence="1">
    <location>
        <begin position="128"/>
        <end position="145"/>
    </location>
</feature>
<gene>
    <name evidence="2" type="ORF">GCM10010507_23350</name>
</gene>
<dbReference type="Proteomes" id="UP000646244">
    <property type="component" value="Unassembled WGS sequence"/>
</dbReference>
<reference evidence="2" key="1">
    <citation type="journal article" date="2014" name="Int. J. Syst. Evol. Microbiol.">
        <title>Complete genome sequence of Corynebacterium casei LMG S-19264T (=DSM 44701T), isolated from a smear-ripened cheese.</title>
        <authorList>
            <consortium name="US DOE Joint Genome Institute (JGI-PGF)"/>
            <person name="Walter F."/>
            <person name="Albersmeier A."/>
            <person name="Kalinowski J."/>
            <person name="Ruckert C."/>
        </authorList>
    </citation>
    <scope>NUCLEOTIDE SEQUENCE</scope>
    <source>
        <strain evidence="2">JCM 4633</strain>
    </source>
</reference>
<comment type="caution">
    <text evidence="2">The sequence shown here is derived from an EMBL/GenBank/DDBJ whole genome shotgun (WGS) entry which is preliminary data.</text>
</comment>
<evidence type="ECO:0000313" key="2">
    <source>
        <dbReference type="EMBL" id="GHC47196.1"/>
    </source>
</evidence>
<feature type="transmembrane region" description="Helical" evidence="1">
    <location>
        <begin position="333"/>
        <end position="351"/>
    </location>
</feature>
<feature type="transmembrane region" description="Helical" evidence="1">
    <location>
        <begin position="157"/>
        <end position="180"/>
    </location>
</feature>
<feature type="transmembrane region" description="Helical" evidence="1">
    <location>
        <begin position="75"/>
        <end position="93"/>
    </location>
</feature>
<keyword evidence="1" id="KW-1133">Transmembrane helix</keyword>
<feature type="transmembrane region" description="Helical" evidence="1">
    <location>
        <begin position="28"/>
        <end position="48"/>
    </location>
</feature>
<dbReference type="EMBL" id="BMVB01000006">
    <property type="protein sequence ID" value="GHC47196.1"/>
    <property type="molecule type" value="Genomic_DNA"/>
</dbReference>
<accession>A0A918TFQ1</accession>
<sequence>MAGPAIAERKIEDTPTGCQWWSRWPDRAGYFAALWSLLYGAAGLYWALGGDGYPFARVVDDRSAASLLEPSRADGVGPVIAAVGAAGVVAGVLMARGWGTPRARTWMLGFGWASACTFAFLIPDYSLLGLLVFSPLLVVFAFTGVPGPQDGLGDVLYWHRGNLIIVFVGGLLWAVATLAYQLRTKGLCVSCGRGGRTASWTAPEATLRWGRWAVFTATASSVPYDVTRLAWYFGWPLGITEDFLQEMQNTPPMLEIGLGLGLASTAGGLLTHGLISRWGEIWPRWVWWKAGKRIHPATAIVPAGVVALVLIPAGLMNIRHIDTEMWATNGPGVFWAVWGLALGAATFGYWLRRRGRCSRCGRH</sequence>
<name>A0A918TFQ1_STRCJ</name>
<evidence type="ECO:0000313" key="3">
    <source>
        <dbReference type="Proteomes" id="UP000646244"/>
    </source>
</evidence>
<keyword evidence="1" id="KW-0472">Membrane</keyword>
<reference evidence="2" key="2">
    <citation type="submission" date="2020-09" db="EMBL/GenBank/DDBJ databases">
        <authorList>
            <person name="Sun Q."/>
            <person name="Ohkuma M."/>
        </authorList>
    </citation>
    <scope>NUCLEOTIDE SEQUENCE</scope>
    <source>
        <strain evidence="2">JCM 4633</strain>
    </source>
</reference>
<dbReference type="AlphaFoldDB" id="A0A918TFQ1"/>
<protein>
    <submittedName>
        <fullName evidence="2">Uncharacterized protein</fullName>
    </submittedName>
</protein>
<evidence type="ECO:0000256" key="1">
    <source>
        <dbReference type="SAM" id="Phobius"/>
    </source>
</evidence>
<organism evidence="2 3">
    <name type="scientific">Streptomyces cinnamoneus</name>
    <name type="common">Streptoverticillium cinnamoneum</name>
    <dbReference type="NCBI Taxonomy" id="53446"/>
    <lineage>
        <taxon>Bacteria</taxon>
        <taxon>Bacillati</taxon>
        <taxon>Actinomycetota</taxon>
        <taxon>Actinomycetes</taxon>
        <taxon>Kitasatosporales</taxon>
        <taxon>Streptomycetaceae</taxon>
        <taxon>Streptomyces</taxon>
        <taxon>Streptomyces cinnamoneus group</taxon>
    </lineage>
</organism>
<dbReference type="RefSeq" id="WP_229844738.1">
    <property type="nucleotide sequence ID" value="NZ_BMVB01000006.1"/>
</dbReference>
<keyword evidence="1" id="KW-0812">Transmembrane</keyword>
<feature type="transmembrane region" description="Helical" evidence="1">
    <location>
        <begin position="296"/>
        <end position="313"/>
    </location>
</feature>
<proteinExistence type="predicted"/>